<dbReference type="EMBL" id="LMVO01000001">
    <property type="protein sequence ID" value="PAV10347.1"/>
    <property type="molecule type" value="Genomic_DNA"/>
</dbReference>
<sequence>MYVTQLDKTPIADTPHKVDVRKIHGSAVTDIVVISLQPGESLKKHMTPVDVLFYVLEGQGTVVIGDEQENVEKNSLIESPKNIPHLLINDSNALFRVMVIKQLTTSDGKEMKTRIL</sequence>
<name>A0AAX0Q9Z2_9EURY</name>
<keyword evidence="3" id="KW-1185">Reference proteome</keyword>
<gene>
    <name evidence="2" type="ORF">ASJ83_06715</name>
</gene>
<dbReference type="Proteomes" id="UP000243820">
    <property type="component" value="Unassembled WGS sequence"/>
</dbReference>
<evidence type="ECO:0000313" key="2">
    <source>
        <dbReference type="EMBL" id="PAV10347.1"/>
    </source>
</evidence>
<dbReference type="SUPFAM" id="SSF51182">
    <property type="entry name" value="RmlC-like cupins"/>
    <property type="match status" value="1"/>
</dbReference>
<dbReference type="CDD" id="cd06984">
    <property type="entry name" value="cupin_Moth_1897"/>
    <property type="match status" value="1"/>
</dbReference>
<dbReference type="Gene3D" id="2.60.120.10">
    <property type="entry name" value="Jelly Rolls"/>
    <property type="match status" value="1"/>
</dbReference>
<dbReference type="InterPro" id="IPR013096">
    <property type="entry name" value="Cupin_2"/>
</dbReference>
<feature type="domain" description="Cupin type-2" evidence="1">
    <location>
        <begin position="33"/>
        <end position="100"/>
    </location>
</feature>
<comment type="caution">
    <text evidence="2">The sequence shown here is derived from an EMBL/GenBank/DDBJ whole genome shotgun (WGS) entry which is preliminary data.</text>
</comment>
<reference evidence="2 3" key="1">
    <citation type="journal article" date="2017" name="BMC Genomics">
        <title>Genomic analysis of methanogenic archaea reveals a shift towards energy conservation.</title>
        <authorList>
            <person name="Gilmore S.P."/>
            <person name="Henske J.K."/>
            <person name="Sexton J.A."/>
            <person name="Solomon K.V."/>
            <person name="Seppala S."/>
            <person name="Yoo J.I."/>
            <person name="Huyett L.M."/>
            <person name="Pressman A."/>
            <person name="Cogan J.Z."/>
            <person name="Kivenson V."/>
            <person name="Peng X."/>
            <person name="Tan Y."/>
            <person name="Valentine D.L."/>
            <person name="O'Malley M.A."/>
        </authorList>
    </citation>
    <scope>NUCLEOTIDE SEQUENCE [LARGE SCALE GENOMIC DNA]</scope>
    <source>
        <strain evidence="2 3">XII</strain>
    </source>
</reference>
<protein>
    <submittedName>
        <fullName evidence="2">Cupin</fullName>
    </submittedName>
</protein>
<accession>A0AAX0Q9Z2</accession>
<organism evidence="2 3">
    <name type="scientific">Methanocorpusculum parvum</name>
    <dbReference type="NCBI Taxonomy" id="2193"/>
    <lineage>
        <taxon>Archaea</taxon>
        <taxon>Methanobacteriati</taxon>
        <taxon>Methanobacteriota</taxon>
        <taxon>Stenosarchaea group</taxon>
        <taxon>Methanomicrobia</taxon>
        <taxon>Methanomicrobiales</taxon>
        <taxon>Methanocorpusculaceae</taxon>
        <taxon>Methanocorpusculum</taxon>
    </lineage>
</organism>
<dbReference type="AlphaFoldDB" id="A0AAX0Q9Z2"/>
<dbReference type="Pfam" id="PF07883">
    <property type="entry name" value="Cupin_2"/>
    <property type="match status" value="1"/>
</dbReference>
<evidence type="ECO:0000259" key="1">
    <source>
        <dbReference type="Pfam" id="PF07883"/>
    </source>
</evidence>
<dbReference type="InterPro" id="IPR014710">
    <property type="entry name" value="RmlC-like_jellyroll"/>
</dbReference>
<dbReference type="InterPro" id="IPR011051">
    <property type="entry name" value="RmlC_Cupin_sf"/>
</dbReference>
<evidence type="ECO:0000313" key="3">
    <source>
        <dbReference type="Proteomes" id="UP000243820"/>
    </source>
</evidence>
<dbReference type="PANTHER" id="PTHR37694:SF1">
    <property type="entry name" value="SLR8022 PROTEIN"/>
    <property type="match status" value="1"/>
</dbReference>
<proteinExistence type="predicted"/>
<dbReference type="PANTHER" id="PTHR37694">
    <property type="entry name" value="SLR8022 PROTEIN"/>
    <property type="match status" value="1"/>
</dbReference>